<dbReference type="Pfam" id="PF01753">
    <property type="entry name" value="zf-MYND"/>
    <property type="match status" value="1"/>
</dbReference>
<dbReference type="InterPro" id="IPR036770">
    <property type="entry name" value="Ankyrin_rpt-contain_sf"/>
</dbReference>
<reference evidence="12" key="2">
    <citation type="journal article" date="2023" name="Infect Dis Poverty">
        <title>Chromosome-scale genome of the human blood fluke Schistosoma mekongi and its implications for public health.</title>
        <authorList>
            <person name="Zhou M."/>
            <person name="Xu L."/>
            <person name="Xu D."/>
            <person name="Chen W."/>
            <person name="Khan J."/>
            <person name="Hu Y."/>
            <person name="Huang H."/>
            <person name="Wei H."/>
            <person name="Zhang Y."/>
            <person name="Chusongsang P."/>
            <person name="Tanasarnprasert K."/>
            <person name="Hu X."/>
            <person name="Limpanont Y."/>
            <person name="Lv Z."/>
        </authorList>
    </citation>
    <scope>NUCLEOTIDE SEQUENCE</scope>
    <source>
        <strain evidence="12">LV_2022a</strain>
    </source>
</reference>
<evidence type="ECO:0000313" key="12">
    <source>
        <dbReference type="EMBL" id="KAK4472711.1"/>
    </source>
</evidence>
<dbReference type="GO" id="GO:0005929">
    <property type="term" value="C:cilium"/>
    <property type="evidence" value="ECO:0007669"/>
    <property type="project" value="UniProtKB-SubCell"/>
</dbReference>
<keyword evidence="6 9" id="KW-0040">ANK repeat</keyword>
<dbReference type="PROSITE" id="PS50297">
    <property type="entry name" value="ANK_REP_REGION"/>
    <property type="match status" value="2"/>
</dbReference>
<dbReference type="GO" id="GO:0008270">
    <property type="term" value="F:zinc ion binding"/>
    <property type="evidence" value="ECO:0007669"/>
    <property type="project" value="UniProtKB-KW"/>
</dbReference>
<keyword evidence="8" id="KW-0966">Cell projection</keyword>
<proteinExistence type="predicted"/>
<dbReference type="PROSITE" id="PS01360">
    <property type="entry name" value="ZF_MYND_1"/>
    <property type="match status" value="1"/>
</dbReference>
<evidence type="ECO:0000256" key="3">
    <source>
        <dbReference type="ARBA" id="ARBA00022737"/>
    </source>
</evidence>
<dbReference type="Pfam" id="PF12796">
    <property type="entry name" value="Ank_2"/>
    <property type="match status" value="1"/>
</dbReference>
<gene>
    <name evidence="12" type="ORF">MN116_003938</name>
</gene>
<feature type="repeat" description="ANK" evidence="9">
    <location>
        <begin position="19"/>
        <end position="51"/>
    </location>
</feature>
<dbReference type="Gene3D" id="6.10.140.2220">
    <property type="match status" value="1"/>
</dbReference>
<evidence type="ECO:0000256" key="8">
    <source>
        <dbReference type="ARBA" id="ARBA00023273"/>
    </source>
</evidence>
<dbReference type="EMBL" id="JALJAT010000002">
    <property type="protein sequence ID" value="KAK4472711.1"/>
    <property type="molecule type" value="Genomic_DNA"/>
</dbReference>
<name>A0AAE1ZEQ2_SCHME</name>
<dbReference type="InterPro" id="IPR002893">
    <property type="entry name" value="Znf_MYND"/>
</dbReference>
<dbReference type="SUPFAM" id="SSF144232">
    <property type="entry name" value="HIT/MYND zinc finger-like"/>
    <property type="match status" value="1"/>
</dbReference>
<organism evidence="12 13">
    <name type="scientific">Schistosoma mekongi</name>
    <name type="common">Parasitic worm</name>
    <dbReference type="NCBI Taxonomy" id="38744"/>
    <lineage>
        <taxon>Eukaryota</taxon>
        <taxon>Metazoa</taxon>
        <taxon>Spiralia</taxon>
        <taxon>Lophotrochozoa</taxon>
        <taxon>Platyhelminthes</taxon>
        <taxon>Trematoda</taxon>
        <taxon>Digenea</taxon>
        <taxon>Strigeidida</taxon>
        <taxon>Schistosomatoidea</taxon>
        <taxon>Schistosomatidae</taxon>
        <taxon>Schistosoma</taxon>
    </lineage>
</organism>
<evidence type="ECO:0000256" key="10">
    <source>
        <dbReference type="PROSITE-ProRule" id="PRU00134"/>
    </source>
</evidence>
<dbReference type="InterPro" id="IPR002110">
    <property type="entry name" value="Ankyrin_rpt"/>
</dbReference>
<comment type="caution">
    <text evidence="12">The sequence shown here is derived from an EMBL/GenBank/DDBJ whole genome shotgun (WGS) entry which is preliminary data.</text>
</comment>
<reference evidence="12" key="1">
    <citation type="submission" date="2022-04" db="EMBL/GenBank/DDBJ databases">
        <authorList>
            <person name="Xu L."/>
            <person name="Lv Z."/>
        </authorList>
    </citation>
    <scope>NUCLEOTIDE SEQUENCE</scope>
    <source>
        <strain evidence="12">LV_2022a</strain>
    </source>
</reference>
<dbReference type="Proteomes" id="UP001292079">
    <property type="component" value="Unassembled WGS sequence"/>
</dbReference>
<evidence type="ECO:0000256" key="7">
    <source>
        <dbReference type="ARBA" id="ARBA00023069"/>
    </source>
</evidence>
<evidence type="ECO:0000313" key="13">
    <source>
        <dbReference type="Proteomes" id="UP001292079"/>
    </source>
</evidence>
<keyword evidence="5" id="KW-0862">Zinc</keyword>
<evidence type="ECO:0000256" key="5">
    <source>
        <dbReference type="ARBA" id="ARBA00022833"/>
    </source>
</evidence>
<dbReference type="SUPFAM" id="SSF48403">
    <property type="entry name" value="Ankyrin repeat"/>
    <property type="match status" value="1"/>
</dbReference>
<dbReference type="PROSITE" id="PS50865">
    <property type="entry name" value="ZF_MYND_2"/>
    <property type="match status" value="1"/>
</dbReference>
<keyword evidence="3" id="KW-0677">Repeat</keyword>
<keyword evidence="4 10" id="KW-0863">Zinc-finger</keyword>
<evidence type="ECO:0000256" key="6">
    <source>
        <dbReference type="ARBA" id="ARBA00023043"/>
    </source>
</evidence>
<dbReference type="PANTHER" id="PTHR24150">
    <property type="entry name" value="ANKYRIN REPEAT AND MYND DOMAIN-CONTAINING PROTEIN 2"/>
    <property type="match status" value="1"/>
</dbReference>
<sequence>MVKSLLLVDKSLINSYDKDGLSPLQLACFRGSLPIVEFLLNCGANVNSTSHKQGYTALMFASLSGNIEIVELLLHYGARVNDVNSIGRTASQMAAFVGRYSDLRILTDLCGIPTALSVLTKAINGTIMHNARPFEQCATCGDGPELGKLEKLKACQQCKITCYCSVSCQRLHWFTHKKYCSVIKKYKKEFDLPK</sequence>
<keyword evidence="2" id="KW-0479">Metal-binding</keyword>
<dbReference type="PANTHER" id="PTHR24150:SF8">
    <property type="entry name" value="ANKYRIN REPEAT AND MYND DOMAIN-CONTAINING PROTEIN 2"/>
    <property type="match status" value="1"/>
</dbReference>
<dbReference type="Gene3D" id="1.25.40.20">
    <property type="entry name" value="Ankyrin repeat-containing domain"/>
    <property type="match status" value="1"/>
</dbReference>
<dbReference type="AlphaFoldDB" id="A0AAE1ZEQ2"/>
<evidence type="ECO:0000259" key="11">
    <source>
        <dbReference type="PROSITE" id="PS50865"/>
    </source>
</evidence>
<evidence type="ECO:0000256" key="2">
    <source>
        <dbReference type="ARBA" id="ARBA00022723"/>
    </source>
</evidence>
<dbReference type="SMART" id="SM00248">
    <property type="entry name" value="ANK"/>
    <property type="match status" value="2"/>
</dbReference>
<feature type="repeat" description="ANK" evidence="9">
    <location>
        <begin position="53"/>
        <end position="85"/>
    </location>
</feature>
<keyword evidence="7" id="KW-0969">Cilium</keyword>
<accession>A0AAE1ZEQ2</accession>
<dbReference type="PROSITE" id="PS50088">
    <property type="entry name" value="ANK_REPEAT"/>
    <property type="match status" value="2"/>
</dbReference>
<feature type="domain" description="MYND-type" evidence="11">
    <location>
        <begin position="137"/>
        <end position="180"/>
    </location>
</feature>
<evidence type="ECO:0000256" key="4">
    <source>
        <dbReference type="ARBA" id="ARBA00022771"/>
    </source>
</evidence>
<evidence type="ECO:0000256" key="9">
    <source>
        <dbReference type="PROSITE-ProRule" id="PRU00023"/>
    </source>
</evidence>
<comment type="subcellular location">
    <subcellularLocation>
        <location evidence="1">Cell projection</location>
        <location evidence="1">Cilium</location>
    </subcellularLocation>
</comment>
<dbReference type="InterPro" id="IPR052452">
    <property type="entry name" value="Ankyrin-MYND_dom_contain_2"/>
</dbReference>
<keyword evidence="13" id="KW-1185">Reference proteome</keyword>
<protein>
    <recommendedName>
        <fullName evidence="11">MYND-type domain-containing protein</fullName>
    </recommendedName>
</protein>
<evidence type="ECO:0000256" key="1">
    <source>
        <dbReference type="ARBA" id="ARBA00004138"/>
    </source>
</evidence>